<evidence type="ECO:0000256" key="1">
    <source>
        <dbReference type="SAM" id="Phobius"/>
    </source>
</evidence>
<accession>A0A150JVZ7</accession>
<dbReference type="PANTHER" id="PTHR40031">
    <property type="entry name" value="HYPOTHETICAL MEMBRANE SPANNING PROTEIN"/>
    <property type="match status" value="1"/>
</dbReference>
<dbReference type="InterPro" id="IPR007404">
    <property type="entry name" value="YdjM-like"/>
</dbReference>
<dbReference type="InterPro" id="IPR053170">
    <property type="entry name" value="Transcription_regulator"/>
</dbReference>
<dbReference type="Proteomes" id="UP000075288">
    <property type="component" value="Unassembled WGS sequence"/>
</dbReference>
<feature type="transmembrane region" description="Helical" evidence="1">
    <location>
        <begin position="149"/>
        <end position="169"/>
    </location>
</feature>
<dbReference type="PANTHER" id="PTHR40031:SF1">
    <property type="entry name" value="MEMBRANE-BOUND METAL-DEPENDENT HYDROLASE"/>
    <property type="match status" value="1"/>
</dbReference>
<dbReference type="AlphaFoldDB" id="A0A150JVZ7"/>
<dbReference type="PATRIC" id="fig|1398.26.peg.130"/>
<comment type="caution">
    <text evidence="2">The sequence shown here is derived from an EMBL/GenBank/DDBJ whole genome shotgun (WGS) entry which is preliminary data.</text>
</comment>
<sequence>MIAITFYKREKYKQKILIDRLCLLQFFLIYHMMKAYERNKRFNKEPEPLLGGIRLDTGTHVVMGIALGGLATLDPVVAQDAVHFHSVLIATVLGSQAPDIDTLLKFKNNAVYIRNHRGITHSLPAVLLWPLAITAVLSIFFPGTDALHLWLWSFLAVFLHVFVDIFNAYGTQALRPFSYKWVALGVINTFDPFIFTIHVIGIAAWLFGAQPGPTFLAMYIFIFLYYIARFAARHDVKKAVLARIPDAERIIISPTIHFHQWKIAVRTKDAYYVAFAFKSAVTILDKFKRLPVPENKILEVAKQDKNLSAFLSFSPVYNWQIKELDNGWEVRFTDLRYRKNGHYPFVAVVKLNEDLEIIGSYTGWIFNKEKLKKKLDIVPR</sequence>
<keyword evidence="1" id="KW-1133">Transmembrane helix</keyword>
<dbReference type="EMBL" id="LQYG01000069">
    <property type="protein sequence ID" value="KYC61397.1"/>
    <property type="molecule type" value="Genomic_DNA"/>
</dbReference>
<dbReference type="Pfam" id="PF04307">
    <property type="entry name" value="YdjM"/>
    <property type="match status" value="1"/>
</dbReference>
<feature type="transmembrane region" description="Helical" evidence="1">
    <location>
        <begin position="181"/>
        <end position="207"/>
    </location>
</feature>
<reference evidence="2 3" key="1">
    <citation type="submission" date="2016-01" db="EMBL/GenBank/DDBJ databases">
        <title>Genome Sequences of Twelve Sporeforming Bacillus Species Isolated from Foods.</title>
        <authorList>
            <person name="Berendsen E.M."/>
            <person name="Wells-Bennik M.H."/>
            <person name="Krawcyk A.O."/>
            <person name="De Jong A."/>
            <person name="Holsappel S."/>
            <person name="Eijlander R.T."/>
            <person name="Kuipers O.P."/>
        </authorList>
    </citation>
    <scope>NUCLEOTIDE SEQUENCE [LARGE SCALE GENOMIC DNA]</scope>
    <source>
        <strain evidence="2 3">B4098</strain>
    </source>
</reference>
<keyword evidence="1" id="KW-0812">Transmembrane</keyword>
<gene>
    <name evidence="2" type="ORF">B4098_1952</name>
</gene>
<organism evidence="2 3">
    <name type="scientific">Heyndrickxia coagulans</name>
    <name type="common">Weizmannia coagulans</name>
    <dbReference type="NCBI Taxonomy" id="1398"/>
    <lineage>
        <taxon>Bacteria</taxon>
        <taxon>Bacillati</taxon>
        <taxon>Bacillota</taxon>
        <taxon>Bacilli</taxon>
        <taxon>Bacillales</taxon>
        <taxon>Bacillaceae</taxon>
        <taxon>Heyndrickxia</taxon>
    </lineage>
</organism>
<feature type="transmembrane region" description="Helical" evidence="1">
    <location>
        <begin position="123"/>
        <end position="143"/>
    </location>
</feature>
<evidence type="ECO:0008006" key="4">
    <source>
        <dbReference type="Google" id="ProtNLM"/>
    </source>
</evidence>
<evidence type="ECO:0000313" key="3">
    <source>
        <dbReference type="Proteomes" id="UP000075288"/>
    </source>
</evidence>
<evidence type="ECO:0000313" key="2">
    <source>
        <dbReference type="EMBL" id="KYC61397.1"/>
    </source>
</evidence>
<feature type="transmembrane region" description="Helical" evidence="1">
    <location>
        <begin position="213"/>
        <end position="232"/>
    </location>
</feature>
<protein>
    <recommendedName>
        <fullName evidence="4">Metal-dependent hydrolase</fullName>
    </recommendedName>
</protein>
<name>A0A150JVZ7_HEYCO</name>
<proteinExistence type="predicted"/>
<keyword evidence="1" id="KW-0472">Membrane</keyword>